<protein>
    <submittedName>
        <fullName evidence="12">Copper resistance protein CopC/CopD</fullName>
    </submittedName>
</protein>
<feature type="transmembrane region" description="Helical" evidence="9">
    <location>
        <begin position="294"/>
        <end position="313"/>
    </location>
</feature>
<evidence type="ECO:0000259" key="11">
    <source>
        <dbReference type="Pfam" id="PF05425"/>
    </source>
</evidence>
<dbReference type="EMBL" id="CP128400">
    <property type="protein sequence ID" value="WJW68451.1"/>
    <property type="molecule type" value="Genomic_DNA"/>
</dbReference>
<evidence type="ECO:0000256" key="3">
    <source>
        <dbReference type="ARBA" id="ARBA00022692"/>
    </source>
</evidence>
<dbReference type="Gene3D" id="2.60.40.1220">
    <property type="match status" value="1"/>
</dbReference>
<sequence>MLKAGNVRLKFSIATFIGLVLLFGICRVNVANAHSGFLRSDPADGSILATAPATINIWFSEPIRLIRPGVTVFSPSGTKIEIAAPVIEGQKVTIPVKLDQNGTYRVVWQVISEDTHPVRGSFSFSVGNQSSRLAGSSAEFGAVSLLGLGLQTFSRWLHFLGYALGFFPVVFGLFALKNRTEQAEKIIWRLVNSGILLLIVAEPLALLGQSASLDESQLFDSTTIGDILASNFGRVLGQRLGAALLLWVLVSVARQGNRAASSAIILTGIVLAVANGQASHAINFGVAGLAINTFHLLAMGVWVGGLFTLIALWRLPEIASQRQYIIKRFGRLAALALLVLVTTGIASSILQTYRLENLLETNYGKTLILKLLVFVVAVLIAFAGIRANLSLRWRWWLVEGLTLASILFIVGLLVSLPVG</sequence>
<dbReference type="Pfam" id="PF04234">
    <property type="entry name" value="CopC"/>
    <property type="match status" value="1"/>
</dbReference>
<evidence type="ECO:0000313" key="15">
    <source>
        <dbReference type="Proteomes" id="UP001431572"/>
    </source>
</evidence>
<keyword evidence="5" id="KW-0732">Signal</keyword>
<dbReference type="GO" id="GO:0005886">
    <property type="term" value="C:plasma membrane"/>
    <property type="evidence" value="ECO:0007669"/>
    <property type="project" value="UniProtKB-SubCell"/>
</dbReference>
<dbReference type="GO" id="GO:0006825">
    <property type="term" value="P:copper ion transport"/>
    <property type="evidence" value="ECO:0007669"/>
    <property type="project" value="InterPro"/>
</dbReference>
<keyword evidence="6 9" id="KW-1133">Transmembrane helix</keyword>
<evidence type="ECO:0000256" key="5">
    <source>
        <dbReference type="ARBA" id="ARBA00022729"/>
    </source>
</evidence>
<feature type="transmembrane region" description="Helical" evidence="9">
    <location>
        <begin position="156"/>
        <end position="174"/>
    </location>
</feature>
<dbReference type="SUPFAM" id="SSF81296">
    <property type="entry name" value="E set domains"/>
    <property type="match status" value="1"/>
</dbReference>
<name>A0A8T7M8S7_9CHLR</name>
<proteinExistence type="predicted"/>
<feature type="transmembrane region" description="Helical" evidence="9">
    <location>
        <begin position="397"/>
        <end position="418"/>
    </location>
</feature>
<reference evidence="13" key="2">
    <citation type="journal article" date="2024" name="Nature">
        <title>Anoxygenic phototroph of the Chloroflexota uses a type I reaction centre.</title>
        <authorList>
            <person name="Tsuji J.M."/>
            <person name="Shaw N.A."/>
            <person name="Nagashima S."/>
            <person name="Venkiteswaran J.J."/>
            <person name="Schiff S.L."/>
            <person name="Watanabe T."/>
            <person name="Fukui M."/>
            <person name="Hanada S."/>
            <person name="Tank M."/>
            <person name="Neufeld J.D."/>
        </authorList>
    </citation>
    <scope>NUCLEOTIDE SEQUENCE</scope>
    <source>
        <strain evidence="13">L227-S17</strain>
    </source>
</reference>
<keyword evidence="8 9" id="KW-0472">Membrane</keyword>
<dbReference type="Proteomes" id="UP001431572">
    <property type="component" value="Chromosome 2"/>
</dbReference>
<keyword evidence="2" id="KW-1003">Cell membrane</keyword>
<evidence type="ECO:0000256" key="1">
    <source>
        <dbReference type="ARBA" id="ARBA00004651"/>
    </source>
</evidence>
<dbReference type="InterPro" id="IPR008457">
    <property type="entry name" value="Cu-R_CopD_dom"/>
</dbReference>
<dbReference type="InterPro" id="IPR014756">
    <property type="entry name" value="Ig_E-set"/>
</dbReference>
<evidence type="ECO:0000256" key="4">
    <source>
        <dbReference type="ARBA" id="ARBA00022723"/>
    </source>
</evidence>
<evidence type="ECO:0000313" key="14">
    <source>
        <dbReference type="Proteomes" id="UP000521676"/>
    </source>
</evidence>
<dbReference type="RefSeq" id="WP_341470355.1">
    <property type="nucleotide sequence ID" value="NZ_CP128400.1"/>
</dbReference>
<dbReference type="Pfam" id="PF05425">
    <property type="entry name" value="CopD"/>
    <property type="match status" value="1"/>
</dbReference>
<dbReference type="InterPro" id="IPR014755">
    <property type="entry name" value="Cu-Rt/internalin_Ig-like"/>
</dbReference>
<feature type="transmembrane region" description="Helical" evidence="9">
    <location>
        <begin position="186"/>
        <end position="207"/>
    </location>
</feature>
<keyword evidence="4" id="KW-0479">Metal-binding</keyword>
<keyword evidence="15" id="KW-1185">Reference proteome</keyword>
<dbReference type="AlphaFoldDB" id="A0A8T7M8S7"/>
<evidence type="ECO:0000313" key="12">
    <source>
        <dbReference type="EMBL" id="NWJ48519.1"/>
    </source>
</evidence>
<reference evidence="12 14" key="1">
    <citation type="submission" date="2020-06" db="EMBL/GenBank/DDBJ databases">
        <title>Anoxygenic phototrophic Chloroflexota member uses a Type I reaction center.</title>
        <authorList>
            <person name="Tsuji J.M."/>
            <person name="Shaw N.A."/>
            <person name="Nagashima S."/>
            <person name="Venkiteswaran J."/>
            <person name="Schiff S.L."/>
            <person name="Hanada S."/>
            <person name="Tank M."/>
            <person name="Neufeld J.D."/>
        </authorList>
    </citation>
    <scope>NUCLEOTIDE SEQUENCE [LARGE SCALE GENOMIC DNA]</scope>
    <source>
        <strain evidence="12">L227-S17</strain>
    </source>
</reference>
<feature type="domain" description="Copper resistance protein D" evidence="11">
    <location>
        <begin position="325"/>
        <end position="384"/>
    </location>
</feature>
<dbReference type="InterPro" id="IPR032694">
    <property type="entry name" value="CopC/D"/>
</dbReference>
<evidence type="ECO:0000259" key="10">
    <source>
        <dbReference type="Pfam" id="PF04234"/>
    </source>
</evidence>
<gene>
    <name evidence="12" type="ORF">HXX08_21895</name>
    <name evidence="13" type="ORF">OZ401_004063</name>
</gene>
<evidence type="ECO:0000256" key="2">
    <source>
        <dbReference type="ARBA" id="ARBA00022475"/>
    </source>
</evidence>
<dbReference type="PANTHER" id="PTHR34820:SF4">
    <property type="entry name" value="INNER MEMBRANE PROTEIN YEBZ"/>
    <property type="match status" value="1"/>
</dbReference>
<evidence type="ECO:0000256" key="8">
    <source>
        <dbReference type="ARBA" id="ARBA00023136"/>
    </source>
</evidence>
<organism evidence="12 14">
    <name type="scientific">Candidatus Chlorohelix allophototropha</name>
    <dbReference type="NCBI Taxonomy" id="3003348"/>
    <lineage>
        <taxon>Bacteria</taxon>
        <taxon>Bacillati</taxon>
        <taxon>Chloroflexota</taxon>
        <taxon>Chloroflexia</taxon>
        <taxon>Candidatus Chloroheliales</taxon>
        <taxon>Candidatus Chloroheliaceae</taxon>
        <taxon>Candidatus Chlorohelix</taxon>
    </lineage>
</organism>
<dbReference type="Proteomes" id="UP000521676">
    <property type="component" value="Unassembled WGS sequence"/>
</dbReference>
<comment type="subcellular location">
    <subcellularLocation>
        <location evidence="1">Cell membrane</location>
        <topology evidence="1">Multi-pass membrane protein</topology>
    </subcellularLocation>
</comment>
<evidence type="ECO:0000256" key="6">
    <source>
        <dbReference type="ARBA" id="ARBA00022989"/>
    </source>
</evidence>
<feature type="transmembrane region" description="Helical" evidence="9">
    <location>
        <begin position="227"/>
        <end position="250"/>
    </location>
</feature>
<accession>A0A8T7M8S7</accession>
<evidence type="ECO:0000256" key="7">
    <source>
        <dbReference type="ARBA" id="ARBA00023008"/>
    </source>
</evidence>
<feature type="transmembrane region" description="Helical" evidence="9">
    <location>
        <begin position="262"/>
        <end position="282"/>
    </location>
</feature>
<dbReference type="GO" id="GO:0046688">
    <property type="term" value="P:response to copper ion"/>
    <property type="evidence" value="ECO:0007669"/>
    <property type="project" value="InterPro"/>
</dbReference>
<evidence type="ECO:0000256" key="9">
    <source>
        <dbReference type="SAM" id="Phobius"/>
    </source>
</evidence>
<keyword evidence="3 9" id="KW-0812">Transmembrane</keyword>
<dbReference type="PANTHER" id="PTHR34820">
    <property type="entry name" value="INNER MEMBRANE PROTEIN YEBZ"/>
    <property type="match status" value="1"/>
</dbReference>
<dbReference type="GO" id="GO:0005507">
    <property type="term" value="F:copper ion binding"/>
    <property type="evidence" value="ECO:0007669"/>
    <property type="project" value="InterPro"/>
</dbReference>
<feature type="domain" description="CopC" evidence="10">
    <location>
        <begin position="34"/>
        <end position="126"/>
    </location>
</feature>
<feature type="transmembrane region" description="Helical" evidence="9">
    <location>
        <begin position="367"/>
        <end position="385"/>
    </location>
</feature>
<evidence type="ECO:0000313" key="13">
    <source>
        <dbReference type="EMBL" id="WJW68451.1"/>
    </source>
</evidence>
<keyword evidence="7" id="KW-0186">Copper</keyword>
<dbReference type="EMBL" id="JACATZ010000003">
    <property type="protein sequence ID" value="NWJ48519.1"/>
    <property type="molecule type" value="Genomic_DNA"/>
</dbReference>
<dbReference type="InterPro" id="IPR007348">
    <property type="entry name" value="CopC_dom"/>
</dbReference>
<dbReference type="GO" id="GO:0042597">
    <property type="term" value="C:periplasmic space"/>
    <property type="evidence" value="ECO:0007669"/>
    <property type="project" value="InterPro"/>
</dbReference>
<feature type="transmembrane region" description="Helical" evidence="9">
    <location>
        <begin position="334"/>
        <end position="355"/>
    </location>
</feature>